<evidence type="ECO:0000313" key="2">
    <source>
        <dbReference type="Proteomes" id="UP000310334"/>
    </source>
</evidence>
<dbReference type="SUPFAM" id="SSF51905">
    <property type="entry name" value="FAD/NAD(P)-binding domain"/>
    <property type="match status" value="2"/>
</dbReference>
<dbReference type="OrthoDB" id="370110at2"/>
<name>A0A4S4BJN6_9BACI</name>
<comment type="caution">
    <text evidence="1">The sequence shown here is derived from an EMBL/GenBank/DDBJ whole genome shotgun (WGS) entry which is preliminary data.</text>
</comment>
<dbReference type="EMBL" id="SSNT01000032">
    <property type="protein sequence ID" value="THF74874.1"/>
    <property type="molecule type" value="Genomic_DNA"/>
</dbReference>
<sequence length="389" mass="44520">MYDWIIIGGGIQGCTLAVSLIKSGKVSADNLMIIDPYEEPISQWKRNTERIEMKFLRSPSVHHLDLAPFSLQKFARKANFSQSFYGYYKRPSLSLFHEHCDSIFREIDLKRSWHIGRVSNLERKANGWWIKTEENSWFNTKNVAIASGFTEALNYPTWSKEVKEIHPHLICHIFEKEVPETFDGNKPLVIVGAGITAAHLSIKLSKKHEQVVLITRHPFRVHDFDSDPGWLGPKKMNSFSKIKDYNIRRRTITIARYRGSFPKELSLELSRLIQKNKLKVIKGEIERCSNYDESSLQLNLKNSVEKIETSQILLATGFESNMEYLTWLQPVIKNEKLLCSKCGFPIVSKNLEWGENLYVVGALAELEVGPTARNISGARTAAHKIVSSL</sequence>
<gene>
    <name evidence="1" type="ORF">E6W99_24695</name>
</gene>
<reference evidence="1 2" key="1">
    <citation type="submission" date="2019-04" db="EMBL/GenBank/DDBJ databases">
        <title>Bacillus sediminilitoris sp. nov., isolated from a tidal flat sediment on the East China Sea.</title>
        <authorList>
            <person name="Wei Y."/>
            <person name="Mao H."/>
            <person name="Fang J."/>
        </authorList>
    </citation>
    <scope>NUCLEOTIDE SEQUENCE [LARGE SCALE GENOMIC DNA]</scope>
    <source>
        <strain evidence="1 2">DSL-17</strain>
    </source>
</reference>
<accession>A0A4S4BJN6</accession>
<keyword evidence="2" id="KW-1185">Reference proteome</keyword>
<organism evidence="1 2">
    <name type="scientific">Metabacillus sediminilitoris</name>
    <dbReference type="NCBI Taxonomy" id="2567941"/>
    <lineage>
        <taxon>Bacteria</taxon>
        <taxon>Bacillati</taxon>
        <taxon>Bacillota</taxon>
        <taxon>Bacilli</taxon>
        <taxon>Bacillales</taxon>
        <taxon>Bacillaceae</taxon>
        <taxon>Metabacillus</taxon>
    </lineage>
</organism>
<dbReference type="Gene3D" id="3.50.50.60">
    <property type="entry name" value="FAD/NAD(P)-binding domain"/>
    <property type="match status" value="1"/>
</dbReference>
<dbReference type="PANTHER" id="PTHR38663:SF1">
    <property type="entry name" value="L-ORNITHINE N(5)-MONOOXYGENASE"/>
    <property type="match status" value="1"/>
</dbReference>
<dbReference type="PRINTS" id="PR00368">
    <property type="entry name" value="FADPNR"/>
</dbReference>
<dbReference type="InterPro" id="IPR036188">
    <property type="entry name" value="FAD/NAD-bd_sf"/>
</dbReference>
<dbReference type="RefSeq" id="WP_136358838.1">
    <property type="nucleotide sequence ID" value="NZ_CP046266.1"/>
</dbReference>
<dbReference type="Pfam" id="PF13738">
    <property type="entry name" value="Pyr_redox_3"/>
    <property type="match status" value="1"/>
</dbReference>
<dbReference type="PANTHER" id="PTHR38663">
    <property type="match status" value="1"/>
</dbReference>
<evidence type="ECO:0000313" key="1">
    <source>
        <dbReference type="EMBL" id="THF74874.1"/>
    </source>
</evidence>
<proteinExistence type="predicted"/>
<protein>
    <submittedName>
        <fullName evidence="1">FAD-dependent oxidoreductase</fullName>
    </submittedName>
</protein>
<dbReference type="Proteomes" id="UP000310334">
    <property type="component" value="Unassembled WGS sequence"/>
</dbReference>
<dbReference type="AlphaFoldDB" id="A0A4S4BJN6"/>